<dbReference type="Proteomes" id="UP001642464">
    <property type="component" value="Unassembled WGS sequence"/>
</dbReference>
<dbReference type="Gene3D" id="1.20.1510.10">
    <property type="entry name" value="Cation efflux protein transmembrane domain"/>
    <property type="match status" value="1"/>
</dbReference>
<dbReference type="InterPro" id="IPR058533">
    <property type="entry name" value="Cation_efflux_TM"/>
</dbReference>
<evidence type="ECO:0000259" key="8">
    <source>
        <dbReference type="Pfam" id="PF01545"/>
    </source>
</evidence>
<evidence type="ECO:0000256" key="4">
    <source>
        <dbReference type="ARBA" id="ARBA00022989"/>
    </source>
</evidence>
<dbReference type="PANTHER" id="PTHR43840">
    <property type="entry name" value="MITOCHONDRIAL METAL TRANSPORTER 1-RELATED"/>
    <property type="match status" value="1"/>
</dbReference>
<gene>
    <name evidence="9" type="ORF">SCF082_LOCUS37605</name>
</gene>
<protein>
    <submittedName>
        <fullName evidence="9">Metal tolerance protein 3 (OsMTP3)</fullName>
    </submittedName>
</protein>
<dbReference type="InterPro" id="IPR027469">
    <property type="entry name" value="Cation_efflux_TMD_sf"/>
</dbReference>
<dbReference type="EMBL" id="CAXAMM010038540">
    <property type="protein sequence ID" value="CAK9078748.1"/>
    <property type="molecule type" value="Genomic_DNA"/>
</dbReference>
<keyword evidence="3 7" id="KW-0812">Transmembrane</keyword>
<feature type="region of interest" description="Disordered" evidence="6">
    <location>
        <begin position="37"/>
        <end position="62"/>
    </location>
</feature>
<comment type="caution">
    <text evidence="9">The sequence shown here is derived from an EMBL/GenBank/DDBJ whole genome shotgun (WGS) entry which is preliminary data.</text>
</comment>
<keyword evidence="5 7" id="KW-0472">Membrane</keyword>
<name>A0ABP0PRR9_9DINO</name>
<evidence type="ECO:0000256" key="1">
    <source>
        <dbReference type="ARBA" id="ARBA00004141"/>
    </source>
</evidence>
<evidence type="ECO:0000256" key="7">
    <source>
        <dbReference type="SAM" id="Phobius"/>
    </source>
</evidence>
<keyword evidence="2" id="KW-0813">Transport</keyword>
<evidence type="ECO:0000256" key="6">
    <source>
        <dbReference type="SAM" id="MobiDB-lite"/>
    </source>
</evidence>
<sequence>MFGPAASVGGIDSESVTAVCARTWFKTERVPTAAMDAREVASQPLHRRTSVAEGASHSRQSRASRVQKSWIVEEGAATRISVEDAVQAGIQEQQESLRIVRNTTRFATVMCVVIAFTKISIYMITEADVVRTSALDSLGDLMANMITLYTGYRMSQVDPKRYPAGQGKFQSIGCLVFSTLMFALMFGNAISNLEGLVESKDDVGFKAISRFFDQTRTLPEFDAWQSDLICEEAGECIWKGETKIVNPLILYFKENGTADEKLMADSMKDMVTREELVQTISLYENAAEKWAELKMQNFFLGCCASYKCCLWLFCIYYAIPKTGSSVLVALATDKRNDFMCTSFVILVTFAAAYFLKDNQELEDKVDPFVSLLLSFIIMYTWSQLMIEHITLLSQEASPAEFRAGVEAEVRGVVKEDSPCTVDSSDVKVYVSGLGHTVEVTLVAKSDKTSCAELCLMAQVLRKRLMQLEDMERAMVFMEMPQSGA</sequence>
<evidence type="ECO:0000256" key="2">
    <source>
        <dbReference type="ARBA" id="ARBA00022448"/>
    </source>
</evidence>
<keyword evidence="4 7" id="KW-1133">Transmembrane helix</keyword>
<dbReference type="SUPFAM" id="SSF161111">
    <property type="entry name" value="Cation efflux protein transmembrane domain-like"/>
    <property type="match status" value="2"/>
</dbReference>
<proteinExistence type="predicted"/>
<feature type="transmembrane region" description="Helical" evidence="7">
    <location>
        <begin position="106"/>
        <end position="124"/>
    </location>
</feature>
<evidence type="ECO:0000313" key="9">
    <source>
        <dbReference type="EMBL" id="CAK9078748.1"/>
    </source>
</evidence>
<feature type="transmembrane region" description="Helical" evidence="7">
    <location>
        <begin position="298"/>
        <end position="318"/>
    </location>
</feature>
<feature type="transmembrane region" description="Helical" evidence="7">
    <location>
        <begin position="338"/>
        <end position="355"/>
    </location>
</feature>
<reference evidence="9 10" key="1">
    <citation type="submission" date="2024-02" db="EMBL/GenBank/DDBJ databases">
        <authorList>
            <person name="Chen Y."/>
            <person name="Shah S."/>
            <person name="Dougan E. K."/>
            <person name="Thang M."/>
            <person name="Chan C."/>
        </authorList>
    </citation>
    <scope>NUCLEOTIDE SEQUENCE [LARGE SCALE GENOMIC DNA]</scope>
</reference>
<evidence type="ECO:0000313" key="10">
    <source>
        <dbReference type="Proteomes" id="UP001642464"/>
    </source>
</evidence>
<dbReference type="Pfam" id="PF01545">
    <property type="entry name" value="Cation_efflux"/>
    <property type="match status" value="1"/>
</dbReference>
<dbReference type="InterPro" id="IPR050291">
    <property type="entry name" value="CDF_Transporter"/>
</dbReference>
<evidence type="ECO:0000256" key="3">
    <source>
        <dbReference type="ARBA" id="ARBA00022692"/>
    </source>
</evidence>
<organism evidence="9 10">
    <name type="scientific">Durusdinium trenchii</name>
    <dbReference type="NCBI Taxonomy" id="1381693"/>
    <lineage>
        <taxon>Eukaryota</taxon>
        <taxon>Sar</taxon>
        <taxon>Alveolata</taxon>
        <taxon>Dinophyceae</taxon>
        <taxon>Suessiales</taxon>
        <taxon>Symbiodiniaceae</taxon>
        <taxon>Durusdinium</taxon>
    </lineage>
</organism>
<evidence type="ECO:0000256" key="5">
    <source>
        <dbReference type="ARBA" id="ARBA00023136"/>
    </source>
</evidence>
<dbReference type="PANTHER" id="PTHR43840:SF13">
    <property type="entry name" value="CATION EFFLUX PROTEIN CYTOPLASMIC DOMAIN-CONTAINING PROTEIN"/>
    <property type="match status" value="1"/>
</dbReference>
<accession>A0ABP0PRR9</accession>
<feature type="domain" description="Cation efflux protein transmembrane" evidence="8">
    <location>
        <begin position="107"/>
        <end position="197"/>
    </location>
</feature>
<feature type="transmembrane region" description="Helical" evidence="7">
    <location>
        <begin position="367"/>
        <end position="386"/>
    </location>
</feature>
<keyword evidence="10" id="KW-1185">Reference proteome</keyword>
<comment type="subcellular location">
    <subcellularLocation>
        <location evidence="1">Membrane</location>
        <topology evidence="1">Multi-pass membrane protein</topology>
    </subcellularLocation>
</comment>
<feature type="transmembrane region" description="Helical" evidence="7">
    <location>
        <begin position="172"/>
        <end position="190"/>
    </location>
</feature>